<organism evidence="2 3">
    <name type="scientific">Penicillium cinerascens</name>
    <dbReference type="NCBI Taxonomy" id="70096"/>
    <lineage>
        <taxon>Eukaryota</taxon>
        <taxon>Fungi</taxon>
        <taxon>Dikarya</taxon>
        <taxon>Ascomycota</taxon>
        <taxon>Pezizomycotina</taxon>
        <taxon>Eurotiomycetes</taxon>
        <taxon>Eurotiomycetidae</taxon>
        <taxon>Eurotiales</taxon>
        <taxon>Aspergillaceae</taxon>
        <taxon>Penicillium</taxon>
    </lineage>
</organism>
<dbReference type="Proteomes" id="UP001150904">
    <property type="component" value="Unassembled WGS sequence"/>
</dbReference>
<gene>
    <name evidence="2" type="ORF">N7498_006078</name>
</gene>
<dbReference type="AlphaFoldDB" id="A0A9W9MHK2"/>
<dbReference type="RefSeq" id="XP_058307331.1">
    <property type="nucleotide sequence ID" value="XM_058453140.1"/>
</dbReference>
<dbReference type="InterPro" id="IPR052985">
    <property type="entry name" value="CoA-trans_III_biosynth/detox"/>
</dbReference>
<reference evidence="2" key="1">
    <citation type="submission" date="2022-12" db="EMBL/GenBank/DDBJ databases">
        <authorList>
            <person name="Petersen C."/>
        </authorList>
    </citation>
    <scope>NUCLEOTIDE SEQUENCE</scope>
    <source>
        <strain evidence="2">IBT 15544</strain>
    </source>
</reference>
<proteinExistence type="inferred from homology"/>
<comment type="similarity">
    <text evidence="1">Belongs to the CoA-transferase III family.</text>
</comment>
<dbReference type="Pfam" id="PF02515">
    <property type="entry name" value="CoA_transf_3"/>
    <property type="match status" value="1"/>
</dbReference>
<name>A0A9W9MHK2_9EURO</name>
<dbReference type="GeneID" id="83180441"/>
<protein>
    <submittedName>
        <fullName evidence="2">Uncharacterized protein</fullName>
    </submittedName>
</protein>
<evidence type="ECO:0000313" key="3">
    <source>
        <dbReference type="Proteomes" id="UP001150904"/>
    </source>
</evidence>
<accession>A0A9W9MHK2</accession>
<dbReference type="OrthoDB" id="2308815at2759"/>
<evidence type="ECO:0000313" key="2">
    <source>
        <dbReference type="EMBL" id="KAJ5201415.1"/>
    </source>
</evidence>
<evidence type="ECO:0000256" key="1">
    <source>
        <dbReference type="ARBA" id="ARBA00008383"/>
    </source>
</evidence>
<dbReference type="GO" id="GO:0003824">
    <property type="term" value="F:catalytic activity"/>
    <property type="evidence" value="ECO:0007669"/>
    <property type="project" value="InterPro"/>
</dbReference>
<dbReference type="InterPro" id="IPR023606">
    <property type="entry name" value="CoA-Trfase_III_dom_1_sf"/>
</dbReference>
<dbReference type="Gene3D" id="3.40.50.10540">
    <property type="entry name" value="Crotonobetainyl-coa:carnitine coa-transferase, domain 1"/>
    <property type="match status" value="1"/>
</dbReference>
<sequence>MLDTQVGKRNVVIDLKSVEGKLEFRALLEERDVLLDKYRPGVIGRMGFGMRLCGGGGGDYVCAGANVWVAWGAVGSLEGCWGLDESAAPLLLNSDYQTGVVGAIGITHALYQRVEEEDSCNVDTSLNQFNNRYLDLTLHEEEAVAPIKAKDLEFKVLSHDTDLFTLVSMTKQSLRKSHGSGKDELFDPPRFTVVEMC</sequence>
<dbReference type="PANTHER" id="PTHR48229:SF1">
    <property type="entry name" value="ALPHA METHYLACYL-COA RACEMASE-RELATED"/>
    <property type="match status" value="1"/>
</dbReference>
<keyword evidence="3" id="KW-1185">Reference proteome</keyword>
<dbReference type="EMBL" id="JAPQKR010000013">
    <property type="protein sequence ID" value="KAJ5201415.1"/>
    <property type="molecule type" value="Genomic_DNA"/>
</dbReference>
<dbReference type="InterPro" id="IPR003673">
    <property type="entry name" value="CoA-Trfase_fam_III"/>
</dbReference>
<dbReference type="PANTHER" id="PTHR48229">
    <property type="entry name" value="CAIB/BAIF FAMILY ENZYME (AFU_ORTHOLOGUE AFUA_1G05360)-RELATED"/>
    <property type="match status" value="1"/>
</dbReference>
<comment type="caution">
    <text evidence="2">The sequence shown here is derived from an EMBL/GenBank/DDBJ whole genome shotgun (WGS) entry which is preliminary data.</text>
</comment>
<reference evidence="2" key="2">
    <citation type="journal article" date="2023" name="IMA Fungus">
        <title>Comparative genomic study of the Penicillium genus elucidates a diverse pangenome and 15 lateral gene transfer events.</title>
        <authorList>
            <person name="Petersen C."/>
            <person name="Sorensen T."/>
            <person name="Nielsen M.R."/>
            <person name="Sondergaard T.E."/>
            <person name="Sorensen J.L."/>
            <person name="Fitzpatrick D.A."/>
            <person name="Frisvad J.C."/>
            <person name="Nielsen K.L."/>
        </authorList>
    </citation>
    <scope>NUCLEOTIDE SEQUENCE</scope>
    <source>
        <strain evidence="2">IBT 15544</strain>
    </source>
</reference>
<dbReference type="SUPFAM" id="SSF89796">
    <property type="entry name" value="CoA-transferase family III (CaiB/BaiF)"/>
    <property type="match status" value="1"/>
</dbReference>